<sequence length="90" mass="10056">MGGGNRWIRPEVYPLFAAIGAALGLCGFAMARNLLANPDVRINKADRAAGYLENFKEGEHYHQHGLRKMVEHRPPHIFAGVNRNFSTPNE</sequence>
<evidence type="ECO:0000256" key="1">
    <source>
        <dbReference type="SAM" id="Phobius"/>
    </source>
</evidence>
<protein>
    <recommendedName>
        <fullName evidence="4">NADH-ubiquinone reductase complex 1 MLRQ subunit</fullName>
    </recommendedName>
</protein>
<evidence type="ECO:0000313" key="2">
    <source>
        <dbReference type="EMBL" id="KAI5071088.1"/>
    </source>
</evidence>
<keyword evidence="1" id="KW-1133">Transmembrane helix</keyword>
<comment type="caution">
    <text evidence="2">The sequence shown here is derived from an EMBL/GenBank/DDBJ whole genome shotgun (WGS) entry which is preliminary data.</text>
</comment>
<gene>
    <name evidence="2" type="ORF">GOP47_0013339</name>
</gene>
<dbReference type="OrthoDB" id="202195at2759"/>
<dbReference type="Pfam" id="PF06522">
    <property type="entry name" value="B12D"/>
    <property type="match status" value="1"/>
</dbReference>
<evidence type="ECO:0008006" key="4">
    <source>
        <dbReference type="Google" id="ProtNLM"/>
    </source>
</evidence>
<dbReference type="AlphaFoldDB" id="A0A9D4UPL1"/>
<evidence type="ECO:0000313" key="3">
    <source>
        <dbReference type="Proteomes" id="UP000886520"/>
    </source>
</evidence>
<name>A0A9D4UPL1_ADICA</name>
<keyword evidence="3" id="KW-1185">Reference proteome</keyword>
<reference evidence="2" key="1">
    <citation type="submission" date="2021-01" db="EMBL/GenBank/DDBJ databases">
        <title>Adiantum capillus-veneris genome.</title>
        <authorList>
            <person name="Fang Y."/>
            <person name="Liao Q."/>
        </authorList>
    </citation>
    <scope>NUCLEOTIDE SEQUENCE</scope>
    <source>
        <strain evidence="2">H3</strain>
        <tissue evidence="2">Leaf</tissue>
    </source>
</reference>
<dbReference type="EMBL" id="JABFUD020000013">
    <property type="protein sequence ID" value="KAI5071088.1"/>
    <property type="molecule type" value="Genomic_DNA"/>
</dbReference>
<proteinExistence type="predicted"/>
<accession>A0A9D4UPL1</accession>
<dbReference type="PANTHER" id="PTHR33417">
    <property type="entry name" value="G-BOX BINDING PROTEIN"/>
    <property type="match status" value="1"/>
</dbReference>
<dbReference type="InterPro" id="IPR010530">
    <property type="entry name" value="B12D"/>
</dbReference>
<keyword evidence="1" id="KW-0472">Membrane</keyword>
<feature type="transmembrane region" description="Helical" evidence="1">
    <location>
        <begin position="12"/>
        <end position="31"/>
    </location>
</feature>
<dbReference type="Proteomes" id="UP000886520">
    <property type="component" value="Chromosome 13"/>
</dbReference>
<keyword evidence="1" id="KW-0812">Transmembrane</keyword>
<organism evidence="2 3">
    <name type="scientific">Adiantum capillus-veneris</name>
    <name type="common">Maidenhair fern</name>
    <dbReference type="NCBI Taxonomy" id="13818"/>
    <lineage>
        <taxon>Eukaryota</taxon>
        <taxon>Viridiplantae</taxon>
        <taxon>Streptophyta</taxon>
        <taxon>Embryophyta</taxon>
        <taxon>Tracheophyta</taxon>
        <taxon>Polypodiopsida</taxon>
        <taxon>Polypodiidae</taxon>
        <taxon>Polypodiales</taxon>
        <taxon>Pteridineae</taxon>
        <taxon>Pteridaceae</taxon>
        <taxon>Vittarioideae</taxon>
        <taxon>Adiantum</taxon>
    </lineage>
</organism>